<dbReference type="SMART" id="SM00530">
    <property type="entry name" value="HTH_XRE"/>
    <property type="match status" value="1"/>
</dbReference>
<keyword evidence="3" id="KW-1185">Reference proteome</keyword>
<sequence>MKLTGRLLRRRGELGLSQLDLALTLGIGVATLQRHESGRAEPSAMHLFRWAAALGISITSHVIATSEGGAS</sequence>
<accession>A0ABX2TM28</accession>
<dbReference type="InterPro" id="IPR001387">
    <property type="entry name" value="Cro/C1-type_HTH"/>
</dbReference>
<proteinExistence type="predicted"/>
<dbReference type="EMBL" id="JABFDB010000041">
    <property type="protein sequence ID" value="NYZ24531.1"/>
    <property type="molecule type" value="Genomic_DNA"/>
</dbReference>
<evidence type="ECO:0000313" key="3">
    <source>
        <dbReference type="Proteomes" id="UP000584642"/>
    </source>
</evidence>
<dbReference type="SUPFAM" id="SSF47413">
    <property type="entry name" value="lambda repressor-like DNA-binding domains"/>
    <property type="match status" value="1"/>
</dbReference>
<dbReference type="Pfam" id="PF01381">
    <property type="entry name" value="HTH_3"/>
    <property type="match status" value="1"/>
</dbReference>
<comment type="caution">
    <text evidence="2">The sequence shown here is derived from an EMBL/GenBank/DDBJ whole genome shotgun (WGS) entry which is preliminary data.</text>
</comment>
<evidence type="ECO:0000313" key="2">
    <source>
        <dbReference type="EMBL" id="NYZ24531.1"/>
    </source>
</evidence>
<dbReference type="Gene3D" id="1.10.260.40">
    <property type="entry name" value="lambda repressor-like DNA-binding domains"/>
    <property type="match status" value="1"/>
</dbReference>
<organism evidence="2 3">
    <name type="scientific">Azospirillum oleiclasticum</name>
    <dbReference type="NCBI Taxonomy" id="2735135"/>
    <lineage>
        <taxon>Bacteria</taxon>
        <taxon>Pseudomonadati</taxon>
        <taxon>Pseudomonadota</taxon>
        <taxon>Alphaproteobacteria</taxon>
        <taxon>Rhodospirillales</taxon>
        <taxon>Azospirillaceae</taxon>
        <taxon>Azospirillum</taxon>
    </lineage>
</organism>
<gene>
    <name evidence="2" type="ORF">HND93_32915</name>
</gene>
<dbReference type="PROSITE" id="PS50943">
    <property type="entry name" value="HTH_CROC1"/>
    <property type="match status" value="1"/>
</dbReference>
<reference evidence="2 3" key="1">
    <citation type="submission" date="2020-05" db="EMBL/GenBank/DDBJ databases">
        <title>Azospirillum oleiclasticum sp. nov, a nitrogen-fixing and heavy crude oil-emulsifying bacterium isolated from the crude oil of Yumen Oilfield.</title>
        <authorList>
            <person name="Wu D."/>
            <person name="Cai M."/>
            <person name="Zhang X."/>
        </authorList>
    </citation>
    <scope>NUCLEOTIDE SEQUENCE [LARGE SCALE GENOMIC DNA]</scope>
    <source>
        <strain evidence="2 3">ROY-1-1-2</strain>
    </source>
</reference>
<dbReference type="CDD" id="cd00093">
    <property type="entry name" value="HTH_XRE"/>
    <property type="match status" value="1"/>
</dbReference>
<name>A0ABX2TM28_9PROT</name>
<dbReference type="InterPro" id="IPR010982">
    <property type="entry name" value="Lambda_DNA-bd_dom_sf"/>
</dbReference>
<protein>
    <submittedName>
        <fullName evidence="2">Helix-turn-helix transcriptional regulator</fullName>
    </submittedName>
</protein>
<dbReference type="Proteomes" id="UP000584642">
    <property type="component" value="Unassembled WGS sequence"/>
</dbReference>
<feature type="domain" description="HTH cro/C1-type" evidence="1">
    <location>
        <begin position="7"/>
        <end position="61"/>
    </location>
</feature>
<evidence type="ECO:0000259" key="1">
    <source>
        <dbReference type="PROSITE" id="PS50943"/>
    </source>
</evidence>